<dbReference type="Proteomes" id="UP001054945">
    <property type="component" value="Unassembled WGS sequence"/>
</dbReference>
<name>A0AAV4MWH1_CAEEX</name>
<comment type="caution">
    <text evidence="1">The sequence shown here is derived from an EMBL/GenBank/DDBJ whole genome shotgun (WGS) entry which is preliminary data.</text>
</comment>
<dbReference type="AlphaFoldDB" id="A0AAV4MWH1"/>
<reference evidence="1 2" key="1">
    <citation type="submission" date="2021-06" db="EMBL/GenBank/DDBJ databases">
        <title>Caerostris extrusa draft genome.</title>
        <authorList>
            <person name="Kono N."/>
            <person name="Arakawa K."/>
        </authorList>
    </citation>
    <scope>NUCLEOTIDE SEQUENCE [LARGE SCALE GENOMIC DNA]</scope>
</reference>
<keyword evidence="2" id="KW-1185">Reference proteome</keyword>
<dbReference type="EMBL" id="BPLR01002656">
    <property type="protein sequence ID" value="GIX76281.1"/>
    <property type="molecule type" value="Genomic_DNA"/>
</dbReference>
<protein>
    <submittedName>
        <fullName evidence="1">Uncharacterized protein</fullName>
    </submittedName>
</protein>
<gene>
    <name evidence="1" type="ORF">CEXT_406511</name>
</gene>
<evidence type="ECO:0000313" key="1">
    <source>
        <dbReference type="EMBL" id="GIX76281.1"/>
    </source>
</evidence>
<sequence>MFRRAGVEPATYGISVHMLLQSTALPTELSAAGIQSLIIEKFSPDARDNFIDVSMVAHSDELVELMDSYDNLRTSKAQMENSHVDNKFYPKHLKYQMSDNKQPKVGYRRGHTINCL</sequence>
<evidence type="ECO:0000313" key="2">
    <source>
        <dbReference type="Proteomes" id="UP001054945"/>
    </source>
</evidence>
<proteinExistence type="predicted"/>
<organism evidence="1 2">
    <name type="scientific">Caerostris extrusa</name>
    <name type="common">Bark spider</name>
    <name type="synonym">Caerostris bankana</name>
    <dbReference type="NCBI Taxonomy" id="172846"/>
    <lineage>
        <taxon>Eukaryota</taxon>
        <taxon>Metazoa</taxon>
        <taxon>Ecdysozoa</taxon>
        <taxon>Arthropoda</taxon>
        <taxon>Chelicerata</taxon>
        <taxon>Arachnida</taxon>
        <taxon>Araneae</taxon>
        <taxon>Araneomorphae</taxon>
        <taxon>Entelegynae</taxon>
        <taxon>Araneoidea</taxon>
        <taxon>Araneidae</taxon>
        <taxon>Caerostris</taxon>
    </lineage>
</organism>
<accession>A0AAV4MWH1</accession>